<keyword evidence="2" id="KW-1185">Reference proteome</keyword>
<reference evidence="1" key="1">
    <citation type="submission" date="2021-02" db="EMBL/GenBank/DDBJ databases">
        <title>First Annotated Genome of the Yellow-green Alga Tribonema minus.</title>
        <authorList>
            <person name="Mahan K.M."/>
        </authorList>
    </citation>
    <scope>NUCLEOTIDE SEQUENCE</scope>
    <source>
        <strain evidence="1">UTEX B ZZ1240</strain>
    </source>
</reference>
<dbReference type="Proteomes" id="UP000664859">
    <property type="component" value="Unassembled WGS sequence"/>
</dbReference>
<accession>A0A835Z4K2</accession>
<name>A0A835Z4K2_9STRA</name>
<dbReference type="AlphaFoldDB" id="A0A835Z4K2"/>
<sequence length="155" mass="16850">MQAAHTLSLQQMSEVHSRTLEQGADAHHAYLAQQQLQTSQQQQAQQYMFLHSYNMYMQNPGMLAHNGVGHGNPAQMQAAAHVPAIGGGNPPQQLPLAHLHAIHNNAPPQHLPLAHVPAHIQHSSPGFYSYSQTGAQNHMYAPARDQSPSPGTPPM</sequence>
<protein>
    <submittedName>
        <fullName evidence="1">Uncharacterized protein</fullName>
    </submittedName>
</protein>
<comment type="caution">
    <text evidence="1">The sequence shown here is derived from an EMBL/GenBank/DDBJ whole genome shotgun (WGS) entry which is preliminary data.</text>
</comment>
<organism evidence="1 2">
    <name type="scientific">Tribonema minus</name>
    <dbReference type="NCBI Taxonomy" id="303371"/>
    <lineage>
        <taxon>Eukaryota</taxon>
        <taxon>Sar</taxon>
        <taxon>Stramenopiles</taxon>
        <taxon>Ochrophyta</taxon>
        <taxon>PX clade</taxon>
        <taxon>Xanthophyceae</taxon>
        <taxon>Tribonematales</taxon>
        <taxon>Tribonemataceae</taxon>
        <taxon>Tribonema</taxon>
    </lineage>
</organism>
<evidence type="ECO:0000313" key="2">
    <source>
        <dbReference type="Proteomes" id="UP000664859"/>
    </source>
</evidence>
<proteinExistence type="predicted"/>
<dbReference type="EMBL" id="JAFCMP010000126">
    <property type="protein sequence ID" value="KAG5185557.1"/>
    <property type="molecule type" value="Genomic_DNA"/>
</dbReference>
<gene>
    <name evidence="1" type="ORF">JKP88DRAFT_236626</name>
</gene>
<evidence type="ECO:0000313" key="1">
    <source>
        <dbReference type="EMBL" id="KAG5185557.1"/>
    </source>
</evidence>